<feature type="region of interest" description="Disordered" evidence="1">
    <location>
        <begin position="23"/>
        <end position="50"/>
    </location>
</feature>
<dbReference type="Proteomes" id="UP000886595">
    <property type="component" value="Unassembled WGS sequence"/>
</dbReference>
<proteinExistence type="predicted"/>
<name>A0A8X7V7U6_BRACI</name>
<reference evidence="2 3" key="1">
    <citation type="submission" date="2020-02" db="EMBL/GenBank/DDBJ databases">
        <authorList>
            <person name="Ma Q."/>
            <person name="Huang Y."/>
            <person name="Song X."/>
            <person name="Pei D."/>
        </authorList>
    </citation>
    <scope>NUCLEOTIDE SEQUENCE [LARGE SCALE GENOMIC DNA]</scope>
    <source>
        <strain evidence="2">Sxm20200214</strain>
        <tissue evidence="2">Leaf</tissue>
    </source>
</reference>
<dbReference type="AlphaFoldDB" id="A0A8X7V7U6"/>
<organism evidence="2 3">
    <name type="scientific">Brassica carinata</name>
    <name type="common">Ethiopian mustard</name>
    <name type="synonym">Abyssinian cabbage</name>
    <dbReference type="NCBI Taxonomy" id="52824"/>
    <lineage>
        <taxon>Eukaryota</taxon>
        <taxon>Viridiplantae</taxon>
        <taxon>Streptophyta</taxon>
        <taxon>Embryophyta</taxon>
        <taxon>Tracheophyta</taxon>
        <taxon>Spermatophyta</taxon>
        <taxon>Magnoliopsida</taxon>
        <taxon>eudicotyledons</taxon>
        <taxon>Gunneridae</taxon>
        <taxon>Pentapetalae</taxon>
        <taxon>rosids</taxon>
        <taxon>malvids</taxon>
        <taxon>Brassicales</taxon>
        <taxon>Brassicaceae</taxon>
        <taxon>Brassiceae</taxon>
        <taxon>Brassica</taxon>
    </lineage>
</organism>
<accession>A0A8X7V7U6</accession>
<feature type="compositionally biased region" description="Gly residues" evidence="1">
    <location>
        <begin position="97"/>
        <end position="111"/>
    </location>
</feature>
<sequence>MNEEILSDARANYGMVRVEGLAIFPQKQSDGYEHEKSNGEGDEMDDREDFAAVTLAKETVVNAEWDDDLSLRLPERQILVLDGSGSEGSSNEESDNEGGGNEGGGNEGNVE</sequence>
<dbReference type="OrthoDB" id="1059235at2759"/>
<feature type="region of interest" description="Disordered" evidence="1">
    <location>
        <begin position="80"/>
        <end position="111"/>
    </location>
</feature>
<comment type="caution">
    <text evidence="2">The sequence shown here is derived from an EMBL/GenBank/DDBJ whole genome shotgun (WGS) entry which is preliminary data.</text>
</comment>
<dbReference type="EMBL" id="JAAMPC010000007">
    <property type="protein sequence ID" value="KAG2304096.1"/>
    <property type="molecule type" value="Genomic_DNA"/>
</dbReference>
<gene>
    <name evidence="2" type="ORF">Bca52824_032747</name>
</gene>
<evidence type="ECO:0000313" key="3">
    <source>
        <dbReference type="Proteomes" id="UP000886595"/>
    </source>
</evidence>
<feature type="compositionally biased region" description="Basic and acidic residues" evidence="1">
    <location>
        <begin position="30"/>
        <end position="39"/>
    </location>
</feature>
<evidence type="ECO:0000256" key="1">
    <source>
        <dbReference type="SAM" id="MobiDB-lite"/>
    </source>
</evidence>
<protein>
    <submittedName>
        <fullName evidence="2">Uncharacterized protein</fullName>
    </submittedName>
</protein>
<keyword evidence="3" id="KW-1185">Reference proteome</keyword>
<evidence type="ECO:0000313" key="2">
    <source>
        <dbReference type="EMBL" id="KAG2304096.1"/>
    </source>
</evidence>